<evidence type="ECO:0000259" key="1">
    <source>
        <dbReference type="Pfam" id="PF00899"/>
    </source>
</evidence>
<name>A0A1N6WPB2_9RHOO</name>
<dbReference type="Pfam" id="PF00899">
    <property type="entry name" value="ThiF"/>
    <property type="match status" value="1"/>
</dbReference>
<gene>
    <name evidence="2" type="ORF">SAMN05421829_10821</name>
</gene>
<accession>A0A1N6WPB2</accession>
<dbReference type="InterPro" id="IPR000594">
    <property type="entry name" value="ThiF_NAD_FAD-bd"/>
</dbReference>
<organism evidence="2 3">
    <name type="scientific">Aromatoleum tolulyticum</name>
    <dbReference type="NCBI Taxonomy" id="34027"/>
    <lineage>
        <taxon>Bacteria</taxon>
        <taxon>Pseudomonadati</taxon>
        <taxon>Pseudomonadota</taxon>
        <taxon>Betaproteobacteria</taxon>
        <taxon>Rhodocyclales</taxon>
        <taxon>Rhodocyclaceae</taxon>
        <taxon>Aromatoleum</taxon>
    </lineage>
</organism>
<dbReference type="Proteomes" id="UP000186819">
    <property type="component" value="Unassembled WGS sequence"/>
</dbReference>
<dbReference type="RefSeq" id="WP_076602530.1">
    <property type="nucleotide sequence ID" value="NZ_FTMD01000008.1"/>
</dbReference>
<dbReference type="EMBL" id="FTMD01000008">
    <property type="protein sequence ID" value="SIQ91862.1"/>
    <property type="molecule type" value="Genomic_DNA"/>
</dbReference>
<dbReference type="InterPro" id="IPR035985">
    <property type="entry name" value="Ubiquitin-activating_enz"/>
</dbReference>
<protein>
    <submittedName>
        <fullName evidence="2">ThiF family protein</fullName>
    </submittedName>
</protein>
<reference evidence="3" key="1">
    <citation type="submission" date="2017-01" db="EMBL/GenBank/DDBJ databases">
        <authorList>
            <person name="Varghese N."/>
            <person name="Submissions S."/>
        </authorList>
    </citation>
    <scope>NUCLEOTIDE SEQUENCE [LARGE SCALE GENOMIC DNA]</scope>
    <source>
        <strain evidence="3">ATCC 51758</strain>
    </source>
</reference>
<dbReference type="PANTHER" id="PTHR43267:SF1">
    <property type="entry name" value="TRNA THREONYLCARBAMOYLADENOSINE DEHYDRATASE"/>
    <property type="match status" value="1"/>
</dbReference>
<evidence type="ECO:0000313" key="2">
    <source>
        <dbReference type="EMBL" id="SIQ91862.1"/>
    </source>
</evidence>
<dbReference type="GO" id="GO:0061503">
    <property type="term" value="F:tRNA threonylcarbamoyladenosine dehydratase"/>
    <property type="evidence" value="ECO:0007669"/>
    <property type="project" value="TreeGrafter"/>
</dbReference>
<dbReference type="CDD" id="cd01483">
    <property type="entry name" value="E1_enzyme_family"/>
    <property type="match status" value="1"/>
</dbReference>
<dbReference type="STRING" id="34027.SAMN05421829_10821"/>
<dbReference type="PANTHER" id="PTHR43267">
    <property type="entry name" value="TRNA THREONYLCARBAMOYLADENOSINE DEHYDRATASE"/>
    <property type="match status" value="1"/>
</dbReference>
<keyword evidence="3" id="KW-1185">Reference proteome</keyword>
<dbReference type="Gene3D" id="3.40.50.720">
    <property type="entry name" value="NAD(P)-binding Rossmann-like Domain"/>
    <property type="match status" value="1"/>
</dbReference>
<dbReference type="GO" id="GO:0061504">
    <property type="term" value="P:cyclic threonylcarbamoyladenosine biosynthetic process"/>
    <property type="evidence" value="ECO:0007669"/>
    <property type="project" value="TreeGrafter"/>
</dbReference>
<dbReference type="InterPro" id="IPR045886">
    <property type="entry name" value="ThiF/MoeB/HesA"/>
</dbReference>
<feature type="domain" description="THIF-type NAD/FAD binding fold" evidence="1">
    <location>
        <begin position="13"/>
        <end position="272"/>
    </location>
</feature>
<sequence length="296" mass="32350">MVGTLFDYDAAFARNIGWVTTDEQSVLRGKRIAIAGMGGVGGVHLLTLARLGIGAFNVADFDTFDLVNFNRQAGAMMSSVGRPKVDVLAEMALDINPELDVRRFAAGLSDANLDEFLKDVDLYVDGLDFFSFGIRRATFAACHRLGIPAVTAAPLGMGTAVLVFLPGQMSFEDYFCLDGCDEEEMSIRFLLGLSPGMLQRSYLADPSRVNLAERRGPSTIIACQLCAGATAAESLKILLGRGRVLAAPWGYQFDSYRNRMVRTWRPGGNRNPLQRLGLWIARKQLRRMRDQGANGG</sequence>
<dbReference type="GO" id="GO:0008641">
    <property type="term" value="F:ubiquitin-like modifier activating enzyme activity"/>
    <property type="evidence" value="ECO:0007669"/>
    <property type="project" value="InterPro"/>
</dbReference>
<dbReference type="OrthoDB" id="272552at2"/>
<dbReference type="NCBIfam" id="NF006077">
    <property type="entry name" value="PRK08223.1"/>
    <property type="match status" value="1"/>
</dbReference>
<dbReference type="SUPFAM" id="SSF69572">
    <property type="entry name" value="Activating enzymes of the ubiquitin-like proteins"/>
    <property type="match status" value="1"/>
</dbReference>
<proteinExistence type="predicted"/>
<dbReference type="AlphaFoldDB" id="A0A1N6WPB2"/>
<evidence type="ECO:0000313" key="3">
    <source>
        <dbReference type="Proteomes" id="UP000186819"/>
    </source>
</evidence>